<dbReference type="PANTHER" id="PTHR48465">
    <property type="entry name" value="PROTEIN SSUH2 HOMOLOG"/>
    <property type="match status" value="1"/>
</dbReference>
<dbReference type="OrthoDB" id="3355217at2759"/>
<dbReference type="PANTHER" id="PTHR48465:SF1">
    <property type="entry name" value="PROTEIN SSUH2 HOMOLOG"/>
    <property type="match status" value="1"/>
</dbReference>
<dbReference type="AlphaFoldDB" id="A0A6J2UPH2"/>
<protein>
    <submittedName>
        <fullName evidence="2">Protein SSUH2 homolog</fullName>
    </submittedName>
</protein>
<keyword evidence="1" id="KW-1185">Reference proteome</keyword>
<accession>A0A6J2UPH2</accession>
<name>A0A6J2UPH2_CHACN</name>
<organism evidence="1 2">
    <name type="scientific">Chanos chanos</name>
    <name type="common">Milkfish</name>
    <name type="synonym">Mugil chanos</name>
    <dbReference type="NCBI Taxonomy" id="29144"/>
    <lineage>
        <taxon>Eukaryota</taxon>
        <taxon>Metazoa</taxon>
        <taxon>Chordata</taxon>
        <taxon>Craniata</taxon>
        <taxon>Vertebrata</taxon>
        <taxon>Euteleostomi</taxon>
        <taxon>Actinopterygii</taxon>
        <taxon>Neopterygii</taxon>
        <taxon>Teleostei</taxon>
        <taxon>Ostariophysi</taxon>
        <taxon>Gonorynchiformes</taxon>
        <taxon>Chanidae</taxon>
        <taxon>Chanos</taxon>
    </lineage>
</organism>
<dbReference type="GeneID" id="115805467"/>
<gene>
    <name evidence="2" type="primary">LOC115805467</name>
</gene>
<proteinExistence type="predicted"/>
<dbReference type="Proteomes" id="UP000504632">
    <property type="component" value="Chromosome 1"/>
</dbReference>
<dbReference type="RefSeq" id="XP_030621959.1">
    <property type="nucleotide sequence ID" value="XM_030766099.1"/>
</dbReference>
<evidence type="ECO:0000313" key="2">
    <source>
        <dbReference type="RefSeq" id="XP_030621959.1"/>
    </source>
</evidence>
<evidence type="ECO:0000313" key="1">
    <source>
        <dbReference type="Proteomes" id="UP000504632"/>
    </source>
</evidence>
<reference evidence="2" key="1">
    <citation type="submission" date="2025-08" db="UniProtKB">
        <authorList>
            <consortium name="RefSeq"/>
        </authorList>
    </citation>
    <scope>IDENTIFICATION</scope>
</reference>
<sequence length="350" mass="39919">MTEDAAFRSDLVLMPSQYTTIPPARETKRHMTHQSKASAEVYHPVTLPNLTETGIREALLTWVKTNPFLPPIAAREMLFTAVNHEMAYIYKLESFTEQRSVCVRFEPCLTTAPLASSEGRREPQPWKVKVTPAKMFTNQVYNYRLMHTDSHSSCRLCQGEKWLPCDRCSGSARVRCSSCRGRGSSGRLWPRACSRCQGQRLMPCPFCMSLGQVCCEMCLGYGRLCFFKELRVEFRAHAQSRLQGGCSIPDKKLLRAAGEVLHSSVAETVPPLMTFPVSEVNAASRQLMEECHGLWPDCRIIQQRHLLKAVPIAHVQYTWRNSYGNFYVYGAERAVYFPNYPRPKICWCCL</sequence>
<dbReference type="InterPro" id="IPR052789">
    <property type="entry name" value="SSUH2_homolog"/>
</dbReference>
<dbReference type="InParanoid" id="A0A6J2UPH2"/>